<dbReference type="EMBL" id="NBYY01000036">
    <property type="protein sequence ID" value="PCS21295.1"/>
    <property type="molecule type" value="Genomic_DNA"/>
</dbReference>
<accession>A0A2A5SZG7</accession>
<name>A0A2A5SZG7_9GAMM</name>
<dbReference type="AlphaFoldDB" id="A0A2A5SZG7"/>
<evidence type="ECO:0000313" key="2">
    <source>
        <dbReference type="Proteomes" id="UP000219020"/>
    </source>
</evidence>
<evidence type="ECO:0000313" key="1">
    <source>
        <dbReference type="EMBL" id="PCS21295.1"/>
    </source>
</evidence>
<organism evidence="1 2">
    <name type="scientific">Candidatus Enterovibrio escicola</name>
    <dbReference type="NCBI Taxonomy" id="1927127"/>
    <lineage>
        <taxon>Bacteria</taxon>
        <taxon>Pseudomonadati</taxon>
        <taxon>Pseudomonadota</taxon>
        <taxon>Gammaproteobacteria</taxon>
        <taxon>Vibrionales</taxon>
        <taxon>Vibrionaceae</taxon>
        <taxon>Enterovibrio</taxon>
    </lineage>
</organism>
<gene>
    <name evidence="1" type="ORF">BTN49_3185</name>
</gene>
<comment type="caution">
    <text evidence="1">The sequence shown here is derived from an EMBL/GenBank/DDBJ whole genome shotgun (WGS) entry which is preliminary data.</text>
</comment>
<dbReference type="GeneID" id="66953083"/>
<keyword evidence="2" id="KW-1185">Reference proteome</keyword>
<dbReference type="RefSeq" id="WP_158523774.1">
    <property type="nucleotide sequence ID" value="NZ_CAWNJE010000016.1"/>
</dbReference>
<protein>
    <submittedName>
        <fullName evidence="1">Uncharacterized protein</fullName>
    </submittedName>
</protein>
<sequence length="58" mass="6718">MKMNSGDKEKIKNRVGIEKLPAISDYKAVFCHFEIATVVGTWHKYFRLIVVNKANKFC</sequence>
<proteinExistence type="predicted"/>
<reference evidence="2" key="1">
    <citation type="submission" date="2017-04" db="EMBL/GenBank/DDBJ databases">
        <title>Genome evolution of the luminous symbionts of deep sea anglerfish.</title>
        <authorList>
            <person name="Hendry T.A."/>
        </authorList>
    </citation>
    <scope>NUCLEOTIDE SEQUENCE [LARGE SCALE GENOMIC DNA]</scope>
</reference>
<dbReference type="Proteomes" id="UP000219020">
    <property type="component" value="Unassembled WGS sequence"/>
</dbReference>